<dbReference type="EMBL" id="RRCN01000002">
    <property type="protein sequence ID" value="RRJ54802.1"/>
    <property type="molecule type" value="Genomic_DNA"/>
</dbReference>
<evidence type="ECO:0000256" key="1">
    <source>
        <dbReference type="SAM" id="Phobius"/>
    </source>
</evidence>
<feature type="transmembrane region" description="Helical" evidence="1">
    <location>
        <begin position="36"/>
        <end position="54"/>
    </location>
</feature>
<proteinExistence type="predicted"/>
<evidence type="ECO:0000313" key="2">
    <source>
        <dbReference type="EMBL" id="RRJ54802.1"/>
    </source>
</evidence>
<sequence length="219" mass="24919">MEAFFLALGYIVFSTVETFSYFVLLQSVFRFNPKLYLIESTSVSIVISFLSYFVREEMGIKTIFPLIALLVFIFFVKFVLKTSITWSIIISLASYAIFFLVQTGILLLLTSTGLLSLETAQNASSDQFIGQFLTAITLVVPSLYLFNKGYGYSREFDRLSFKGEIIFSIFLISASFVILGYLFILKNLIFAFATLSVLILVMTVFGIKKEREYDFKNSL</sequence>
<feature type="transmembrane region" description="Helical" evidence="1">
    <location>
        <begin position="92"/>
        <end position="116"/>
    </location>
</feature>
<feature type="transmembrane region" description="Helical" evidence="1">
    <location>
        <begin position="60"/>
        <end position="80"/>
    </location>
</feature>
<keyword evidence="1" id="KW-0472">Membrane</keyword>
<feature type="transmembrane region" description="Helical" evidence="1">
    <location>
        <begin position="189"/>
        <end position="207"/>
    </location>
</feature>
<feature type="transmembrane region" description="Helical" evidence="1">
    <location>
        <begin position="128"/>
        <end position="146"/>
    </location>
</feature>
<dbReference type="Proteomes" id="UP000267017">
    <property type="component" value="Unassembled WGS sequence"/>
</dbReference>
<accession>A0A3P3TA36</accession>
<feature type="transmembrane region" description="Helical" evidence="1">
    <location>
        <begin position="166"/>
        <end position="183"/>
    </location>
</feature>
<gene>
    <name evidence="2" type="ORF">EHV15_35015</name>
</gene>
<keyword evidence="1" id="KW-0812">Transmembrane</keyword>
<feature type="transmembrane region" description="Helical" evidence="1">
    <location>
        <begin position="6"/>
        <end position="24"/>
    </location>
</feature>
<evidence type="ECO:0000313" key="3">
    <source>
        <dbReference type="Proteomes" id="UP000267017"/>
    </source>
</evidence>
<dbReference type="RefSeq" id="WP_128635886.1">
    <property type="nucleotide sequence ID" value="NZ_RRCN01000002.1"/>
</dbReference>
<keyword evidence="1" id="KW-1133">Transmembrane helix</keyword>
<dbReference type="AlphaFoldDB" id="A0A3P3TA36"/>
<name>A0A3P3TA36_9BACL</name>
<organism evidence="2 3">
    <name type="scientific">Paenibacillus oralis</name>
    <dbReference type="NCBI Taxonomy" id="2490856"/>
    <lineage>
        <taxon>Bacteria</taxon>
        <taxon>Bacillati</taxon>
        <taxon>Bacillota</taxon>
        <taxon>Bacilli</taxon>
        <taxon>Bacillales</taxon>
        <taxon>Paenibacillaceae</taxon>
        <taxon>Paenibacillus</taxon>
    </lineage>
</organism>
<reference evidence="2 3" key="1">
    <citation type="submission" date="2018-11" db="EMBL/GenBank/DDBJ databases">
        <title>Genome sequencing of Paenibacillus sp. KCOM 3021 (= ChDC PVNT-B20).</title>
        <authorList>
            <person name="Kook J.-K."/>
            <person name="Park S.-N."/>
            <person name="Lim Y.K."/>
        </authorList>
    </citation>
    <scope>NUCLEOTIDE SEQUENCE [LARGE SCALE GENOMIC DNA]</scope>
    <source>
        <strain evidence="2 3">KCOM 3021</strain>
    </source>
</reference>
<comment type="caution">
    <text evidence="2">The sequence shown here is derived from an EMBL/GenBank/DDBJ whole genome shotgun (WGS) entry which is preliminary data.</text>
</comment>
<protein>
    <submittedName>
        <fullName evidence="2">Uncharacterized protein</fullName>
    </submittedName>
</protein>
<keyword evidence="3" id="KW-1185">Reference proteome</keyword>